<reference evidence="2" key="1">
    <citation type="submission" date="2022-06" db="EMBL/GenBank/DDBJ databases">
        <title>Genomic Encyclopedia of Archaeal and Bacterial Type Strains, Phase II (KMG-II): from individual species to whole genera.</title>
        <authorList>
            <person name="Goeker M."/>
        </authorList>
    </citation>
    <scope>NUCLEOTIDE SEQUENCE</scope>
    <source>
        <strain evidence="2">DSM 26652</strain>
    </source>
</reference>
<evidence type="ECO:0000313" key="2">
    <source>
        <dbReference type="EMBL" id="MCP2267098.1"/>
    </source>
</evidence>
<organism evidence="2 3">
    <name type="scientific">Promicromonospora thailandica</name>
    <dbReference type="NCBI Taxonomy" id="765201"/>
    <lineage>
        <taxon>Bacteria</taxon>
        <taxon>Bacillati</taxon>
        <taxon>Actinomycetota</taxon>
        <taxon>Actinomycetes</taxon>
        <taxon>Micrococcales</taxon>
        <taxon>Promicromonosporaceae</taxon>
        <taxon>Promicromonospora</taxon>
    </lineage>
</organism>
<gene>
    <name evidence="2" type="ORF">APR03_004470</name>
</gene>
<name>A0A9X2G7E0_9MICO</name>
<dbReference type="EMBL" id="JAMTCS010000015">
    <property type="protein sequence ID" value="MCP2267098.1"/>
    <property type="molecule type" value="Genomic_DNA"/>
</dbReference>
<dbReference type="AlphaFoldDB" id="A0A9X2G7E0"/>
<feature type="region of interest" description="Disordered" evidence="1">
    <location>
        <begin position="82"/>
        <end position="117"/>
    </location>
</feature>
<sequence>MTTNDAGQLGDESAVKDPAPAPVAVPNGAGSVTSPVLPTTAPSTTPVAPLTLDGPAVTTELELAVELADELALTLDLHGVGEPAEPAARTDDDPRDAAENATANATESGTESSTAGDDVAWHQPVQVWVDAGDVLARFGVDGWTEFDHLDRQVRALHDELGPEHERTRAATDDRDAVDALARQDEKTYQDALTDTLHEIAHERGIEVEVLPVRMARPGAGDAGSPLEAAELLATAIRRTVLPQLGRPPLDLVDDAVAAAVAAAGRTYRERIRTGERPAPVVPHDELEEQLRTELQAEELIPDDRVPPLTAGGVVIVRLARRDAGAPPDESRDLRAG</sequence>
<keyword evidence="3" id="KW-1185">Reference proteome</keyword>
<proteinExistence type="predicted"/>
<accession>A0A9X2G7E0</accession>
<protein>
    <submittedName>
        <fullName evidence="2">Uncharacterized protein</fullName>
    </submittedName>
</protein>
<evidence type="ECO:0000256" key="1">
    <source>
        <dbReference type="SAM" id="MobiDB-lite"/>
    </source>
</evidence>
<feature type="compositionally biased region" description="Basic and acidic residues" evidence="1">
    <location>
        <begin position="88"/>
        <end position="98"/>
    </location>
</feature>
<feature type="region of interest" description="Disordered" evidence="1">
    <location>
        <begin position="1"/>
        <end position="51"/>
    </location>
</feature>
<dbReference type="RefSeq" id="WP_253839450.1">
    <property type="nucleotide sequence ID" value="NZ_JAMTCS010000015.1"/>
</dbReference>
<dbReference type="Proteomes" id="UP001139493">
    <property type="component" value="Unassembled WGS sequence"/>
</dbReference>
<feature type="compositionally biased region" description="Low complexity" evidence="1">
    <location>
        <begin position="16"/>
        <end position="51"/>
    </location>
</feature>
<feature type="compositionally biased region" description="Low complexity" evidence="1">
    <location>
        <begin position="99"/>
        <end position="116"/>
    </location>
</feature>
<evidence type="ECO:0000313" key="3">
    <source>
        <dbReference type="Proteomes" id="UP001139493"/>
    </source>
</evidence>
<comment type="caution">
    <text evidence="2">The sequence shown here is derived from an EMBL/GenBank/DDBJ whole genome shotgun (WGS) entry which is preliminary data.</text>
</comment>